<evidence type="ECO:0000313" key="3">
    <source>
        <dbReference type="Proteomes" id="UP000198802"/>
    </source>
</evidence>
<dbReference type="AlphaFoldDB" id="A0A0S4QIA7"/>
<dbReference type="Proteomes" id="UP000198802">
    <property type="component" value="Unassembled WGS sequence"/>
</dbReference>
<protein>
    <submittedName>
        <fullName evidence="2">Uncharacterized protein</fullName>
    </submittedName>
</protein>
<name>A0A0S4QIA7_9ACTN</name>
<feature type="region of interest" description="Disordered" evidence="1">
    <location>
        <begin position="1"/>
        <end position="38"/>
    </location>
</feature>
<evidence type="ECO:0000313" key="2">
    <source>
        <dbReference type="EMBL" id="CUU55219.1"/>
    </source>
</evidence>
<accession>A0A0S4QIA7</accession>
<organism evidence="2 3">
    <name type="scientific">Parafrankia irregularis</name>
    <dbReference type="NCBI Taxonomy" id="795642"/>
    <lineage>
        <taxon>Bacteria</taxon>
        <taxon>Bacillati</taxon>
        <taxon>Actinomycetota</taxon>
        <taxon>Actinomycetes</taxon>
        <taxon>Frankiales</taxon>
        <taxon>Frankiaceae</taxon>
        <taxon>Parafrankia</taxon>
    </lineage>
</organism>
<sequence>MKEGANTGASTAPDTGGAASVEAAERPLDAAATDSGVSAADIRRKFNDMTTGLAPHVVSATEKTRDVAERAAGAVREKVAQNPTVATATERTVEAKDKALSTVRDQLDQHPQAAAAVERTAVTSGKAARTVGEQARRRPRATGGAAFGVAVLLILRRTMHRRGAARSARSGD</sequence>
<dbReference type="RefSeq" id="WP_193209772.1">
    <property type="nucleotide sequence ID" value="NZ_FAOZ01000004.1"/>
</dbReference>
<reference evidence="3" key="1">
    <citation type="submission" date="2015-11" db="EMBL/GenBank/DDBJ databases">
        <authorList>
            <person name="Varghese N."/>
        </authorList>
    </citation>
    <scope>NUCLEOTIDE SEQUENCE [LARGE SCALE GENOMIC DNA]</scope>
    <source>
        <strain evidence="3">DSM 45899</strain>
    </source>
</reference>
<dbReference type="EMBL" id="FAOZ01000004">
    <property type="protein sequence ID" value="CUU55219.1"/>
    <property type="molecule type" value="Genomic_DNA"/>
</dbReference>
<keyword evidence="3" id="KW-1185">Reference proteome</keyword>
<proteinExistence type="predicted"/>
<gene>
    <name evidence="2" type="ORF">Ga0074812_104300</name>
</gene>
<evidence type="ECO:0000256" key="1">
    <source>
        <dbReference type="SAM" id="MobiDB-lite"/>
    </source>
</evidence>